<dbReference type="AlphaFoldDB" id="A0A2H0XDP3"/>
<evidence type="ECO:0000313" key="3">
    <source>
        <dbReference type="Proteomes" id="UP000230340"/>
    </source>
</evidence>
<proteinExistence type="predicted"/>
<keyword evidence="1" id="KW-0472">Membrane</keyword>
<dbReference type="EMBL" id="PEYT01000019">
    <property type="protein sequence ID" value="PIS23054.1"/>
    <property type="molecule type" value="Genomic_DNA"/>
</dbReference>
<dbReference type="InterPro" id="IPR014717">
    <property type="entry name" value="Transl_elong_EF1B/ribsomal_bS6"/>
</dbReference>
<dbReference type="GO" id="GO:0043683">
    <property type="term" value="P:type IV pilus assembly"/>
    <property type="evidence" value="ECO:0007669"/>
    <property type="project" value="InterPro"/>
</dbReference>
<name>A0A2H0XDP3_UNCKA</name>
<evidence type="ECO:0000313" key="2">
    <source>
        <dbReference type="EMBL" id="PIS23054.1"/>
    </source>
</evidence>
<comment type="caution">
    <text evidence="2">The sequence shown here is derived from an EMBL/GenBank/DDBJ whole genome shotgun (WGS) entry which is preliminary data.</text>
</comment>
<dbReference type="Pfam" id="PF04350">
    <property type="entry name" value="PilO"/>
    <property type="match status" value="1"/>
</dbReference>
<dbReference type="GO" id="GO:0043107">
    <property type="term" value="P:type IV pilus-dependent motility"/>
    <property type="evidence" value="ECO:0007669"/>
    <property type="project" value="InterPro"/>
</dbReference>
<protein>
    <submittedName>
        <fullName evidence="2">Uncharacterized protein</fullName>
    </submittedName>
</protein>
<feature type="transmembrane region" description="Helical" evidence="1">
    <location>
        <begin position="6"/>
        <end position="27"/>
    </location>
</feature>
<dbReference type="InterPro" id="IPR007445">
    <property type="entry name" value="PilO"/>
</dbReference>
<accession>A0A2H0XDP3</accession>
<keyword evidence="1" id="KW-1133">Transmembrane helix</keyword>
<reference evidence="3" key="1">
    <citation type="submission" date="2017-09" db="EMBL/GenBank/DDBJ databases">
        <title>Depth-based differentiation of microbial function through sediment-hosted aquifers and enrichment of novel symbionts in the deep terrestrial subsurface.</title>
        <authorList>
            <person name="Probst A.J."/>
            <person name="Ladd B."/>
            <person name="Jarett J.K."/>
            <person name="Geller-Mcgrath D.E."/>
            <person name="Sieber C.M.K."/>
            <person name="Emerson J.B."/>
            <person name="Anantharaman K."/>
            <person name="Thomas B.C."/>
            <person name="Malmstrom R."/>
            <person name="Stieglmeier M."/>
            <person name="Klingl A."/>
            <person name="Woyke T."/>
            <person name="Ryan C.M."/>
            <person name="Banfield J.F."/>
        </authorList>
    </citation>
    <scope>NUCLEOTIDE SEQUENCE [LARGE SCALE GENOMIC DNA]</scope>
</reference>
<keyword evidence="1" id="KW-0812">Transmembrane</keyword>
<dbReference type="Proteomes" id="UP000230340">
    <property type="component" value="Unassembled WGS sequence"/>
</dbReference>
<organism evidence="2 3">
    <name type="scientific">candidate division WWE3 bacterium CG08_land_8_20_14_0_20_40_13</name>
    <dbReference type="NCBI Taxonomy" id="1975084"/>
    <lineage>
        <taxon>Bacteria</taxon>
        <taxon>Katanobacteria</taxon>
    </lineage>
</organism>
<sequence length="258" mass="27743">MQLEKNILIGSVLALFSVLFLSGGIFFGQKYFKLQSTGSNLDAEVMKLTDTENRLLEVNPQTKKIDENLTTALTSFPSDPSVPFFMTQLEIAAKEAGLDVERLSFIKAESQNKSESVAKKPTSVPVAPGSAVSETVVSESTPSASVYEVAVNGVFKGSLVSLEKFLKAIETARRITAVKNIKIDEEKSSTGESIGFTISISFVSYYMPKAVIAGGDQKPAMSSEFNATINEISAYRYYGLSSIYAPVPATSSPTTTSP</sequence>
<gene>
    <name evidence="2" type="ORF">COT49_02165</name>
</gene>
<evidence type="ECO:0000256" key="1">
    <source>
        <dbReference type="SAM" id="Phobius"/>
    </source>
</evidence>
<dbReference type="Gene3D" id="3.30.70.60">
    <property type="match status" value="1"/>
</dbReference>